<dbReference type="EMBL" id="QXFU01007002">
    <property type="protein sequence ID" value="KAE8959498.1"/>
    <property type="molecule type" value="Genomic_DNA"/>
</dbReference>
<protein>
    <submittedName>
        <fullName evidence="1">Uncharacterized protein</fullName>
    </submittedName>
</protein>
<name>A0A6A3GS82_9STRA</name>
<dbReference type="AlphaFoldDB" id="A0A6A3GS82"/>
<reference evidence="1 2" key="1">
    <citation type="submission" date="2018-09" db="EMBL/GenBank/DDBJ databases">
        <title>Genomic investigation of the strawberry pathogen Phytophthora fragariae indicates pathogenicity is determined by transcriptional variation in three key races.</title>
        <authorList>
            <person name="Adams T.M."/>
            <person name="Armitage A.D."/>
            <person name="Sobczyk M.K."/>
            <person name="Bates H.J."/>
            <person name="Dunwell J.M."/>
            <person name="Nellist C.F."/>
            <person name="Harrison R.J."/>
        </authorList>
    </citation>
    <scope>NUCLEOTIDE SEQUENCE [LARGE SCALE GENOMIC DNA]</scope>
    <source>
        <strain evidence="1 2">SCRP324</strain>
    </source>
</reference>
<dbReference type="Proteomes" id="UP000435112">
    <property type="component" value="Unassembled WGS sequence"/>
</dbReference>
<accession>A0A6A3GS82</accession>
<comment type="caution">
    <text evidence="1">The sequence shown here is derived from an EMBL/GenBank/DDBJ whole genome shotgun (WGS) entry which is preliminary data.</text>
</comment>
<proteinExistence type="predicted"/>
<evidence type="ECO:0000313" key="2">
    <source>
        <dbReference type="Proteomes" id="UP000435112"/>
    </source>
</evidence>
<sequence>MNGGRNTSILSAKTMSARSCACALLCGTFHMKLASACSVACSTVLQELSQTTPPF</sequence>
<gene>
    <name evidence="1" type="ORF">PR002_g30523</name>
</gene>
<organism evidence="1 2">
    <name type="scientific">Phytophthora rubi</name>
    <dbReference type="NCBI Taxonomy" id="129364"/>
    <lineage>
        <taxon>Eukaryota</taxon>
        <taxon>Sar</taxon>
        <taxon>Stramenopiles</taxon>
        <taxon>Oomycota</taxon>
        <taxon>Peronosporomycetes</taxon>
        <taxon>Peronosporales</taxon>
        <taxon>Peronosporaceae</taxon>
        <taxon>Phytophthora</taxon>
    </lineage>
</organism>
<dbReference type="OrthoDB" id="10277815at2759"/>
<evidence type="ECO:0000313" key="1">
    <source>
        <dbReference type="EMBL" id="KAE8959498.1"/>
    </source>
</evidence>